<evidence type="ECO:0000313" key="1">
    <source>
        <dbReference type="EMBL" id="KAL3847897.1"/>
    </source>
</evidence>
<accession>A0ABD3UI20</accession>
<dbReference type="EMBL" id="JBJQND010000016">
    <property type="protein sequence ID" value="KAL3847897.1"/>
    <property type="molecule type" value="Genomic_DNA"/>
</dbReference>
<organism evidence="1 2">
    <name type="scientific">Sinanodonta woodiana</name>
    <name type="common">Chinese pond mussel</name>
    <name type="synonym">Anodonta woodiana</name>
    <dbReference type="NCBI Taxonomy" id="1069815"/>
    <lineage>
        <taxon>Eukaryota</taxon>
        <taxon>Metazoa</taxon>
        <taxon>Spiralia</taxon>
        <taxon>Lophotrochozoa</taxon>
        <taxon>Mollusca</taxon>
        <taxon>Bivalvia</taxon>
        <taxon>Autobranchia</taxon>
        <taxon>Heteroconchia</taxon>
        <taxon>Palaeoheterodonta</taxon>
        <taxon>Unionida</taxon>
        <taxon>Unionoidea</taxon>
        <taxon>Unionidae</taxon>
        <taxon>Unioninae</taxon>
        <taxon>Sinanodonta</taxon>
    </lineage>
</organism>
<name>A0ABD3UI20_SINWO</name>
<keyword evidence="2" id="KW-1185">Reference proteome</keyword>
<comment type="caution">
    <text evidence="1">The sequence shown here is derived from an EMBL/GenBank/DDBJ whole genome shotgun (WGS) entry which is preliminary data.</text>
</comment>
<gene>
    <name evidence="1" type="ORF">ACJMK2_018788</name>
</gene>
<evidence type="ECO:0000313" key="2">
    <source>
        <dbReference type="Proteomes" id="UP001634394"/>
    </source>
</evidence>
<protein>
    <submittedName>
        <fullName evidence="1">Uncharacterized protein</fullName>
    </submittedName>
</protein>
<reference evidence="1 2" key="1">
    <citation type="submission" date="2024-11" db="EMBL/GenBank/DDBJ databases">
        <title>Chromosome-level genome assembly of the freshwater bivalve Anodonta woodiana.</title>
        <authorList>
            <person name="Chen X."/>
        </authorList>
    </citation>
    <scope>NUCLEOTIDE SEQUENCE [LARGE SCALE GENOMIC DNA]</scope>
    <source>
        <strain evidence="1">MN2024</strain>
        <tissue evidence="1">Gills</tissue>
    </source>
</reference>
<proteinExistence type="predicted"/>
<dbReference type="Proteomes" id="UP001634394">
    <property type="component" value="Unassembled WGS sequence"/>
</dbReference>
<sequence length="593" mass="68223">MEEVTRIIIELIRPDIQRVLRDPVALCCALREFKVIEESLLTTVVQMVAHFNIDSVWDLIFKELPKRCTVFELENALAVAGYKDIAERLQRLASTFLGQRGINSHVPCSEQKREGLQLFFKRLKREIYNGTDYSFLKDMSNHMERILFSNSPQKGKITPDKYVITLAVMLDSPIEENELFIHGLTNEERFMRQDIISKLHKVISKTPNQYISSMFLFPRMAIENALTKDFQRGEESVDIALQHASLVCNCVEKADMYYRIVHFYHRMYEFTQSENALKRLLEYGTCGIRCLERETEEVGHQWKRLFLLRMILCLLGMSTECREIRNRIYCRHNVAYASEYLAKVDEAWEGIERKAMLLYFMAKTRLYDLQDRIDVALHYAKDLKRTAEENKSKHLVFVVEYVHSLELRRSSGFDVLQSTQPYGTDLPLGRDDAQTGLNTGIPRTLGDGSGDQHNLEMYEEAAVSNELTQFLSHSPPEALGWVEMNRNAPVDEETALKSTEQENDSVSYQLQRLKIVINDDEVCVANSETNPSHTDQLHRPSFDSSSFDPNVVMDNASSDITILNILPRGELSDSDTNQSFLELRGEPDGASLP</sequence>
<dbReference type="AlphaFoldDB" id="A0ABD3UI20"/>